<dbReference type="AlphaFoldDB" id="A0A0M8ZYU8"/>
<reference evidence="2 3" key="1">
    <citation type="submission" date="2015-07" db="EMBL/GenBank/DDBJ databases">
        <title>The genome of Melipona quadrifasciata.</title>
        <authorList>
            <person name="Pan H."/>
            <person name="Kapheim K."/>
        </authorList>
    </citation>
    <scope>NUCLEOTIDE SEQUENCE [LARGE SCALE GENOMIC DNA]</scope>
    <source>
        <strain evidence="2">0111107301</strain>
        <tissue evidence="2">Whole body</tissue>
    </source>
</reference>
<evidence type="ECO:0000313" key="2">
    <source>
        <dbReference type="EMBL" id="KOX72403.1"/>
    </source>
</evidence>
<evidence type="ECO:0000313" key="3">
    <source>
        <dbReference type="Proteomes" id="UP000053105"/>
    </source>
</evidence>
<feature type="compositionally biased region" description="Basic and acidic residues" evidence="1">
    <location>
        <begin position="1"/>
        <end position="26"/>
    </location>
</feature>
<organism evidence="2 3">
    <name type="scientific">Melipona quadrifasciata</name>
    <dbReference type="NCBI Taxonomy" id="166423"/>
    <lineage>
        <taxon>Eukaryota</taxon>
        <taxon>Metazoa</taxon>
        <taxon>Ecdysozoa</taxon>
        <taxon>Arthropoda</taxon>
        <taxon>Hexapoda</taxon>
        <taxon>Insecta</taxon>
        <taxon>Pterygota</taxon>
        <taxon>Neoptera</taxon>
        <taxon>Endopterygota</taxon>
        <taxon>Hymenoptera</taxon>
        <taxon>Apocrita</taxon>
        <taxon>Aculeata</taxon>
        <taxon>Apoidea</taxon>
        <taxon>Anthophila</taxon>
        <taxon>Apidae</taxon>
        <taxon>Melipona</taxon>
    </lineage>
</organism>
<evidence type="ECO:0000256" key="1">
    <source>
        <dbReference type="SAM" id="MobiDB-lite"/>
    </source>
</evidence>
<name>A0A0M8ZYU8_9HYME</name>
<proteinExistence type="predicted"/>
<gene>
    <name evidence="2" type="ORF">WN51_01502</name>
</gene>
<dbReference type="Proteomes" id="UP000053105">
    <property type="component" value="Unassembled WGS sequence"/>
</dbReference>
<sequence length="61" mass="7129">MKRRKSGEAKKGTKNGAKERKKEENTKKRRLGVRAEGVCTFRRLHAAATRNEEEEKEEEKE</sequence>
<accession>A0A0M8ZYU8</accession>
<feature type="region of interest" description="Disordered" evidence="1">
    <location>
        <begin position="1"/>
        <end position="32"/>
    </location>
</feature>
<dbReference type="EMBL" id="KQ435821">
    <property type="protein sequence ID" value="KOX72403.1"/>
    <property type="molecule type" value="Genomic_DNA"/>
</dbReference>
<protein>
    <submittedName>
        <fullName evidence="2">Uncharacterized protein</fullName>
    </submittedName>
</protein>
<keyword evidence="3" id="KW-1185">Reference proteome</keyword>